<dbReference type="InterPro" id="IPR001117">
    <property type="entry name" value="Cu-oxidase_2nd"/>
</dbReference>
<evidence type="ECO:0000313" key="7">
    <source>
        <dbReference type="EMBL" id="GIG07808.1"/>
    </source>
</evidence>
<dbReference type="GO" id="GO:0016491">
    <property type="term" value="F:oxidoreductase activity"/>
    <property type="evidence" value="ECO:0007669"/>
    <property type="project" value="UniProtKB-KW"/>
</dbReference>
<keyword evidence="8" id="KW-1185">Reference proteome</keyword>
<dbReference type="PANTHER" id="PTHR48267">
    <property type="entry name" value="CUPREDOXIN SUPERFAMILY PROTEIN"/>
    <property type="match status" value="1"/>
</dbReference>
<dbReference type="PROSITE" id="PS00080">
    <property type="entry name" value="MULTICOPPER_OXIDASE2"/>
    <property type="match status" value="1"/>
</dbReference>
<gene>
    <name evidence="7" type="ORF">Cco03nite_45080</name>
</gene>
<dbReference type="PANTHER" id="PTHR48267:SF1">
    <property type="entry name" value="BILIRUBIN OXIDASE"/>
    <property type="match status" value="1"/>
</dbReference>
<dbReference type="InterPro" id="IPR008972">
    <property type="entry name" value="Cupredoxin"/>
</dbReference>
<dbReference type="AlphaFoldDB" id="A0A8J3KSG9"/>
<evidence type="ECO:0000259" key="6">
    <source>
        <dbReference type="Pfam" id="PF07732"/>
    </source>
</evidence>
<feature type="domain" description="Plastocyanin-like" evidence="5">
    <location>
        <begin position="368"/>
        <end position="484"/>
    </location>
</feature>
<dbReference type="CDD" id="cd04232">
    <property type="entry name" value="CuRO_1_CueO_FtsP"/>
    <property type="match status" value="1"/>
</dbReference>
<dbReference type="InterPro" id="IPR045087">
    <property type="entry name" value="Cu-oxidase_fam"/>
</dbReference>
<evidence type="ECO:0000256" key="2">
    <source>
        <dbReference type="ARBA" id="ARBA00022723"/>
    </source>
</evidence>
<dbReference type="Proteomes" id="UP000630887">
    <property type="component" value="Unassembled WGS sequence"/>
</dbReference>
<dbReference type="SUPFAM" id="SSF49503">
    <property type="entry name" value="Cupredoxins"/>
    <property type="match status" value="3"/>
</dbReference>
<dbReference type="InterPro" id="IPR011706">
    <property type="entry name" value="Cu-oxidase_C"/>
</dbReference>
<feature type="domain" description="Plastocyanin-like" evidence="4">
    <location>
        <begin position="242"/>
        <end position="302"/>
    </location>
</feature>
<sequence>MRLRRVLAVIGVVVLLLCTVCAGAGVWLWNSQVISTADEVDFTRPLAVPPLAPSRMESGRRVFDLKAQAGTHDFGHGQTPTWGFNGDVLGPTLRAARGEQVQVNVTNALDQTTTVHWHGMHLPAAADGGPHQLVGPGKAWSPTWKVDQPAATLWYHPHLHGETAKHVYRGLAGLFLVDDPATSVDALPHEYGVDDVPLIVQDRKFDSGGKLDDSPGFMSGVGVLGDTVAVNGTVGPYLDVTTERVRLRLLNGSNARVYDFGFADDRRFALVGTDGGLLSSAYDTDRIMLSPGERAEIVVTMKPGERAVLRSYPQDLGTGPFGRFTGGADTLDVLQLRAAGTLAPRPAVPSKLVEVPRLARADAVQQRPFRLSGHSINSKQMEMTRIDFAPERDSVEIWKVVNNDGEPHSLHVHDVQFQVLTRDGAPPPPQLSGWKDTIYLPGDVDFELIMRFSDFADPNTPYMFHCHVLFHEDAGMMGQFVVVPPGGKPGVVDHSSHLAHGGPH</sequence>
<accession>A0A8J3KSG9</accession>
<feature type="domain" description="Plastocyanin-like" evidence="6">
    <location>
        <begin position="71"/>
        <end position="181"/>
    </location>
</feature>
<dbReference type="GO" id="GO:0005507">
    <property type="term" value="F:copper ion binding"/>
    <property type="evidence" value="ECO:0007669"/>
    <property type="project" value="InterPro"/>
</dbReference>
<dbReference type="CDD" id="cd13890">
    <property type="entry name" value="CuRO_3_CueO_FtsP"/>
    <property type="match status" value="1"/>
</dbReference>
<dbReference type="Pfam" id="PF07732">
    <property type="entry name" value="Cu-oxidase_3"/>
    <property type="match status" value="1"/>
</dbReference>
<reference evidence="7 8" key="1">
    <citation type="submission" date="2021-01" db="EMBL/GenBank/DDBJ databases">
        <title>Whole genome shotgun sequence of Catellatospora coxensis NBRC 107359.</title>
        <authorList>
            <person name="Komaki H."/>
            <person name="Tamura T."/>
        </authorList>
    </citation>
    <scope>NUCLEOTIDE SEQUENCE [LARGE SCALE GENOMIC DNA]</scope>
    <source>
        <strain evidence="7 8">NBRC 107359</strain>
    </source>
</reference>
<comment type="similarity">
    <text evidence="1">Belongs to the multicopper oxidase family.</text>
</comment>
<name>A0A8J3KSG9_9ACTN</name>
<dbReference type="EMBL" id="BONI01000038">
    <property type="protein sequence ID" value="GIG07808.1"/>
    <property type="molecule type" value="Genomic_DNA"/>
</dbReference>
<dbReference type="InterPro" id="IPR002355">
    <property type="entry name" value="Cu_oxidase_Cu_BS"/>
</dbReference>
<dbReference type="RefSeq" id="WP_239167568.1">
    <property type="nucleotide sequence ID" value="NZ_BAAALC010000029.1"/>
</dbReference>
<evidence type="ECO:0000256" key="3">
    <source>
        <dbReference type="ARBA" id="ARBA00023002"/>
    </source>
</evidence>
<evidence type="ECO:0000256" key="1">
    <source>
        <dbReference type="ARBA" id="ARBA00010609"/>
    </source>
</evidence>
<comment type="caution">
    <text evidence="7">The sequence shown here is derived from an EMBL/GenBank/DDBJ whole genome shotgun (WGS) entry which is preliminary data.</text>
</comment>
<dbReference type="InterPro" id="IPR011707">
    <property type="entry name" value="Cu-oxidase-like_N"/>
</dbReference>
<organism evidence="7 8">
    <name type="scientific">Catellatospora coxensis</name>
    <dbReference type="NCBI Taxonomy" id="310354"/>
    <lineage>
        <taxon>Bacteria</taxon>
        <taxon>Bacillati</taxon>
        <taxon>Actinomycetota</taxon>
        <taxon>Actinomycetes</taxon>
        <taxon>Micromonosporales</taxon>
        <taxon>Micromonosporaceae</taxon>
        <taxon>Catellatospora</taxon>
    </lineage>
</organism>
<proteinExistence type="inferred from homology"/>
<dbReference type="CDD" id="cd13867">
    <property type="entry name" value="CuRO_2_CueO_FtsP"/>
    <property type="match status" value="1"/>
</dbReference>
<keyword evidence="3" id="KW-0560">Oxidoreductase</keyword>
<keyword evidence="2" id="KW-0479">Metal-binding</keyword>
<dbReference type="Pfam" id="PF00394">
    <property type="entry name" value="Cu-oxidase"/>
    <property type="match status" value="1"/>
</dbReference>
<protein>
    <submittedName>
        <fullName evidence="7">Multicopper oxidase</fullName>
    </submittedName>
</protein>
<dbReference type="Pfam" id="PF07731">
    <property type="entry name" value="Cu-oxidase_2"/>
    <property type="match status" value="1"/>
</dbReference>
<dbReference type="Gene3D" id="2.60.40.420">
    <property type="entry name" value="Cupredoxins - blue copper proteins"/>
    <property type="match status" value="3"/>
</dbReference>
<evidence type="ECO:0000313" key="8">
    <source>
        <dbReference type="Proteomes" id="UP000630887"/>
    </source>
</evidence>
<evidence type="ECO:0000259" key="4">
    <source>
        <dbReference type="Pfam" id="PF00394"/>
    </source>
</evidence>
<evidence type="ECO:0000259" key="5">
    <source>
        <dbReference type="Pfam" id="PF07731"/>
    </source>
</evidence>